<feature type="compositionally biased region" description="Low complexity" evidence="1">
    <location>
        <begin position="53"/>
        <end position="64"/>
    </location>
</feature>
<dbReference type="AlphaFoldDB" id="A0A8J2YBZ9"/>
<evidence type="ECO:0000256" key="1">
    <source>
        <dbReference type="SAM" id="MobiDB-lite"/>
    </source>
</evidence>
<reference evidence="2" key="1">
    <citation type="journal article" date="2014" name="Int. J. Syst. Evol. Microbiol.">
        <title>Complete genome sequence of Corynebacterium casei LMG S-19264T (=DSM 44701T), isolated from a smear-ripened cheese.</title>
        <authorList>
            <consortium name="US DOE Joint Genome Institute (JGI-PGF)"/>
            <person name="Walter F."/>
            <person name="Albersmeier A."/>
            <person name="Kalinowski J."/>
            <person name="Ruckert C."/>
        </authorList>
    </citation>
    <scope>NUCLEOTIDE SEQUENCE</scope>
    <source>
        <strain evidence="2">CCM 7684</strain>
    </source>
</reference>
<evidence type="ECO:0000313" key="3">
    <source>
        <dbReference type="Proteomes" id="UP000602745"/>
    </source>
</evidence>
<sequence length="89" mass="9144">MSDVDPKRPPGEPIRPPIVPDEREVPPPPPINEPSPPPPPQASGPDKTKDNLAVAGGAAGIAKGAAREAVDRATASLGESDDRSTPGRR</sequence>
<dbReference type="RefSeq" id="WP_188407963.1">
    <property type="nucleotide sequence ID" value="NZ_BMCP01000001.1"/>
</dbReference>
<name>A0A8J2YBZ9_9RHOB</name>
<reference evidence="2" key="2">
    <citation type="submission" date="2020-09" db="EMBL/GenBank/DDBJ databases">
        <authorList>
            <person name="Sun Q."/>
            <person name="Sedlacek I."/>
        </authorList>
    </citation>
    <scope>NUCLEOTIDE SEQUENCE</scope>
    <source>
        <strain evidence="2">CCM 7684</strain>
    </source>
</reference>
<dbReference type="EMBL" id="BMCP01000001">
    <property type="protein sequence ID" value="GGE29444.1"/>
    <property type="molecule type" value="Genomic_DNA"/>
</dbReference>
<evidence type="ECO:0000313" key="2">
    <source>
        <dbReference type="EMBL" id="GGE29444.1"/>
    </source>
</evidence>
<accession>A0A8J2YBZ9</accession>
<feature type="region of interest" description="Disordered" evidence="1">
    <location>
        <begin position="1"/>
        <end position="89"/>
    </location>
</feature>
<feature type="compositionally biased region" description="Basic and acidic residues" evidence="1">
    <location>
        <begin position="1"/>
        <end position="10"/>
    </location>
</feature>
<feature type="compositionally biased region" description="Pro residues" evidence="1">
    <location>
        <begin position="26"/>
        <end position="42"/>
    </location>
</feature>
<gene>
    <name evidence="2" type="ORF">GCM10007276_03290</name>
</gene>
<keyword evidence="3" id="KW-1185">Reference proteome</keyword>
<comment type="caution">
    <text evidence="2">The sequence shown here is derived from an EMBL/GenBank/DDBJ whole genome shotgun (WGS) entry which is preliminary data.</text>
</comment>
<dbReference type="Proteomes" id="UP000602745">
    <property type="component" value="Unassembled WGS sequence"/>
</dbReference>
<proteinExistence type="predicted"/>
<feature type="compositionally biased region" description="Basic and acidic residues" evidence="1">
    <location>
        <begin position="80"/>
        <end position="89"/>
    </location>
</feature>
<protein>
    <submittedName>
        <fullName evidence="2">Uncharacterized protein</fullName>
    </submittedName>
</protein>
<organism evidence="2 3">
    <name type="scientific">Agaricicola taiwanensis</name>
    <dbReference type="NCBI Taxonomy" id="591372"/>
    <lineage>
        <taxon>Bacteria</taxon>
        <taxon>Pseudomonadati</taxon>
        <taxon>Pseudomonadota</taxon>
        <taxon>Alphaproteobacteria</taxon>
        <taxon>Rhodobacterales</taxon>
        <taxon>Paracoccaceae</taxon>
        <taxon>Agaricicola</taxon>
    </lineage>
</organism>